<evidence type="ECO:0000256" key="4">
    <source>
        <dbReference type="ARBA" id="ARBA00022723"/>
    </source>
</evidence>
<dbReference type="AlphaFoldDB" id="A0A133MG62"/>
<feature type="domain" description="Zn-dependent PLC" evidence="9">
    <location>
        <begin position="15"/>
        <end position="341"/>
    </location>
</feature>
<protein>
    <recommendedName>
        <fullName evidence="2">Phospholipase C</fullName>
        <ecNumber evidence="1">3.1.4.3</ecNumber>
    </recommendedName>
    <alternativeName>
        <fullName evidence="8">Phosphatidylcholine cholinephosphohydrolase</fullName>
    </alternativeName>
</protein>
<dbReference type="InterPro" id="IPR008947">
    <property type="entry name" value="PLipase_C/P1_nuclease_dom_sf"/>
</dbReference>
<evidence type="ECO:0000313" key="11">
    <source>
        <dbReference type="Proteomes" id="UP000070646"/>
    </source>
</evidence>
<dbReference type="EC" id="3.1.4.3" evidence="1"/>
<evidence type="ECO:0000256" key="8">
    <source>
        <dbReference type="ARBA" id="ARBA00031285"/>
    </source>
</evidence>
<dbReference type="Pfam" id="PF00882">
    <property type="entry name" value="Zn_dep_PLPC"/>
    <property type="match status" value="1"/>
</dbReference>
<evidence type="ECO:0000256" key="5">
    <source>
        <dbReference type="ARBA" id="ARBA00022729"/>
    </source>
</evidence>
<gene>
    <name evidence="10" type="ORF">HMPREF3222_03292</name>
</gene>
<evidence type="ECO:0000313" key="10">
    <source>
        <dbReference type="EMBL" id="KXA03066.1"/>
    </source>
</evidence>
<keyword evidence="7" id="KW-0862">Zinc</keyword>
<dbReference type="InterPro" id="IPR029002">
    <property type="entry name" value="PLPC/GPLD1"/>
</dbReference>
<name>A0A133MG62_CLOPF</name>
<proteinExistence type="predicted"/>
<sequence length="355" mass="41856">MSGAIIVFRWEATVMDNMKKILKKMPKVMKKSLKKSNTHDVLLEQANRMVINDNNLYLNNKWFSKSLKWCMDILELNYNVSKSLGWIRPSYSRKPDIMIRSVLTLFSFHFYHGEDKDNYFGRIGKGKTAMCKFIFFGRKALKYRDKGKRRKCMKYLSYSCHYLADMSEPHHVTHHIASPNEKIMNVLKKFDINKIGKGNFSNHRRFENLAQAWIKGDEDITLLLDKNKDKDEDILLKGVPTKGEIFSYILKDEGNNVFNEDDKKKVLDIYYKNSNFDFDEYCRYLGNESSEYAKELIHDAFKDDTREQALAAIRALNMAEIQLARFLYYFCNYNLKEEKFVEPKLKLYNLSLGVS</sequence>
<comment type="caution">
    <text evidence="10">The sequence shown here is derived from an EMBL/GenBank/DDBJ whole genome shotgun (WGS) entry which is preliminary data.</text>
</comment>
<dbReference type="PATRIC" id="fig|1502.174.peg.3331"/>
<evidence type="ECO:0000256" key="6">
    <source>
        <dbReference type="ARBA" id="ARBA00022801"/>
    </source>
</evidence>
<dbReference type="Gene3D" id="1.10.575.10">
    <property type="entry name" value="P1 Nuclease"/>
    <property type="match status" value="1"/>
</dbReference>
<dbReference type="GO" id="GO:0008270">
    <property type="term" value="F:zinc ion binding"/>
    <property type="evidence" value="ECO:0007669"/>
    <property type="project" value="InterPro"/>
</dbReference>
<reference evidence="10 11" key="1">
    <citation type="submission" date="2016-01" db="EMBL/GenBank/DDBJ databases">
        <authorList>
            <person name="Oliw E.H."/>
        </authorList>
    </citation>
    <scope>NUCLEOTIDE SEQUENCE [LARGE SCALE GENOMIC DNA]</scope>
    <source>
        <strain evidence="10 11">MJR7757A</strain>
    </source>
</reference>
<dbReference type="InterPro" id="IPR001531">
    <property type="entry name" value="Zn_PLipaseC"/>
</dbReference>
<dbReference type="EMBL" id="LRPU01000249">
    <property type="protein sequence ID" value="KXA03066.1"/>
    <property type="molecule type" value="Genomic_DNA"/>
</dbReference>
<evidence type="ECO:0000259" key="9">
    <source>
        <dbReference type="SMART" id="SM00770"/>
    </source>
</evidence>
<evidence type="ECO:0000256" key="1">
    <source>
        <dbReference type="ARBA" id="ARBA00012018"/>
    </source>
</evidence>
<keyword evidence="4" id="KW-0479">Metal-binding</keyword>
<organism evidence="10 11">
    <name type="scientific">Clostridium perfringens</name>
    <dbReference type="NCBI Taxonomy" id="1502"/>
    <lineage>
        <taxon>Bacteria</taxon>
        <taxon>Bacillati</taxon>
        <taxon>Bacillota</taxon>
        <taxon>Clostridia</taxon>
        <taxon>Eubacteriales</taxon>
        <taxon>Clostridiaceae</taxon>
        <taxon>Clostridium</taxon>
    </lineage>
</organism>
<keyword evidence="3" id="KW-0964">Secreted</keyword>
<keyword evidence="6" id="KW-0378">Hydrolase</keyword>
<evidence type="ECO:0000256" key="3">
    <source>
        <dbReference type="ARBA" id="ARBA00022525"/>
    </source>
</evidence>
<dbReference type="GO" id="GO:0034480">
    <property type="term" value="F:phosphatidylcholine phospholipase C activity"/>
    <property type="evidence" value="ECO:0007669"/>
    <property type="project" value="UniProtKB-EC"/>
</dbReference>
<dbReference type="SUPFAM" id="SSF48537">
    <property type="entry name" value="Phospholipase C/P1 nuclease"/>
    <property type="match status" value="1"/>
</dbReference>
<accession>A0A133MG62</accession>
<keyword evidence="5" id="KW-0732">Signal</keyword>
<evidence type="ECO:0000256" key="7">
    <source>
        <dbReference type="ARBA" id="ARBA00022833"/>
    </source>
</evidence>
<evidence type="ECO:0000256" key="2">
    <source>
        <dbReference type="ARBA" id="ARBA00018391"/>
    </source>
</evidence>
<dbReference type="SMART" id="SM00770">
    <property type="entry name" value="Zn_dep_PLPC"/>
    <property type="match status" value="1"/>
</dbReference>
<dbReference type="Proteomes" id="UP000070646">
    <property type="component" value="Unassembled WGS sequence"/>
</dbReference>